<dbReference type="InterPro" id="IPR036736">
    <property type="entry name" value="ACP-like_sf"/>
</dbReference>
<dbReference type="GO" id="GO:0006631">
    <property type="term" value="P:fatty acid metabolic process"/>
    <property type="evidence" value="ECO:0007669"/>
    <property type="project" value="TreeGrafter"/>
</dbReference>
<feature type="transmembrane region" description="Helical" evidence="3">
    <location>
        <begin position="1015"/>
        <end position="1035"/>
    </location>
</feature>
<dbReference type="InterPro" id="IPR002656">
    <property type="entry name" value="Acyl_transf_3_dom"/>
</dbReference>
<reference evidence="5 6" key="1">
    <citation type="submission" date="2013-06" db="EMBL/GenBank/DDBJ databases">
        <title>The Genome Sequence of Acinetobacter rudis CIP 110305.</title>
        <authorList>
            <consortium name="The Broad Institute Genome Sequencing Platform"/>
            <consortium name="The Broad Institute Genome Sequencing Center for Infectious Disease"/>
            <person name="Cerqueira G."/>
            <person name="Feldgarden M."/>
            <person name="Courvalin P."/>
            <person name="Perichon B."/>
            <person name="Grillot-Courvalin C."/>
            <person name="Clermont D."/>
            <person name="Rocha E."/>
            <person name="Yoon E.-J."/>
            <person name="Nemec A."/>
            <person name="Young S.K."/>
            <person name="Zeng Q."/>
            <person name="Gargeya S."/>
            <person name="Fitzgerald M."/>
            <person name="Abouelleil A."/>
            <person name="Alvarado L."/>
            <person name="Berlin A.M."/>
            <person name="Chapman S.B."/>
            <person name="Dewar J."/>
            <person name="Goldberg J."/>
            <person name="Griggs A."/>
            <person name="Gujja S."/>
            <person name="Hansen M."/>
            <person name="Howarth C."/>
            <person name="Imamovic A."/>
            <person name="Larimer J."/>
            <person name="McCowan C."/>
            <person name="Murphy C."/>
            <person name="Pearson M."/>
            <person name="Priest M."/>
            <person name="Roberts A."/>
            <person name="Saif S."/>
            <person name="Shea T."/>
            <person name="Sykes S."/>
            <person name="Wortman J."/>
            <person name="Nusbaum C."/>
            <person name="Birren B."/>
        </authorList>
    </citation>
    <scope>NUCLEOTIDE SEQUENCE [LARGE SCALE GENOMIC DNA]</scope>
    <source>
        <strain evidence="5 6">CIP 110305</strain>
    </source>
</reference>
<dbReference type="Pfam" id="PF03959">
    <property type="entry name" value="FSH1"/>
    <property type="match status" value="1"/>
</dbReference>
<name>S3N1F2_9GAMM</name>
<dbReference type="HOGENOM" id="CLU_252870_0_0_6"/>
<evidence type="ECO:0000313" key="6">
    <source>
        <dbReference type="Proteomes" id="UP000014568"/>
    </source>
</evidence>
<organism evidence="5 6">
    <name type="scientific">Acinetobacter rudis CIP 110305</name>
    <dbReference type="NCBI Taxonomy" id="421052"/>
    <lineage>
        <taxon>Bacteria</taxon>
        <taxon>Pseudomonadati</taxon>
        <taxon>Pseudomonadota</taxon>
        <taxon>Gammaproteobacteria</taxon>
        <taxon>Moraxellales</taxon>
        <taxon>Moraxellaceae</taxon>
        <taxon>Acinetobacter</taxon>
    </lineage>
</organism>
<comment type="similarity">
    <text evidence="1">Belongs to the ATP-dependent AMP-binding enzyme family.</text>
</comment>
<dbReference type="OrthoDB" id="9803968at2"/>
<keyword evidence="3" id="KW-1133">Transmembrane helix</keyword>
<dbReference type="EMBL" id="ATGI01000022">
    <property type="protein sequence ID" value="EPF73955.1"/>
    <property type="molecule type" value="Genomic_DNA"/>
</dbReference>
<evidence type="ECO:0000256" key="1">
    <source>
        <dbReference type="ARBA" id="ARBA00006432"/>
    </source>
</evidence>
<dbReference type="SUPFAM" id="SSF56801">
    <property type="entry name" value="Acetyl-CoA synthetase-like"/>
    <property type="match status" value="1"/>
</dbReference>
<dbReference type="Pfam" id="PF00501">
    <property type="entry name" value="AMP-binding"/>
    <property type="match status" value="1"/>
</dbReference>
<evidence type="ECO:0000313" key="5">
    <source>
        <dbReference type="EMBL" id="EPF73955.1"/>
    </source>
</evidence>
<feature type="transmembrane region" description="Helical" evidence="3">
    <location>
        <begin position="933"/>
        <end position="952"/>
    </location>
</feature>
<dbReference type="Proteomes" id="UP000014568">
    <property type="component" value="Unassembled WGS sequence"/>
</dbReference>
<dbReference type="PROSITE" id="PS50075">
    <property type="entry name" value="CARRIER"/>
    <property type="match status" value="1"/>
</dbReference>
<accession>S3N1F2</accession>
<dbReference type="GO" id="GO:0031956">
    <property type="term" value="F:medium-chain fatty acid-CoA ligase activity"/>
    <property type="evidence" value="ECO:0007669"/>
    <property type="project" value="TreeGrafter"/>
</dbReference>
<dbReference type="Gene3D" id="3.40.50.12780">
    <property type="entry name" value="N-terminal domain of ligase-like"/>
    <property type="match status" value="1"/>
</dbReference>
<dbReference type="InterPro" id="IPR020845">
    <property type="entry name" value="AMP-binding_CS"/>
</dbReference>
<dbReference type="InterPro" id="IPR009081">
    <property type="entry name" value="PP-bd_ACP"/>
</dbReference>
<feature type="domain" description="Carrier" evidence="4">
    <location>
        <begin position="1330"/>
        <end position="1410"/>
    </location>
</feature>
<dbReference type="RefSeq" id="WP_016656241.1">
    <property type="nucleotide sequence ID" value="NZ_KE340353.1"/>
</dbReference>
<dbReference type="SUPFAM" id="SSF53474">
    <property type="entry name" value="alpha/beta-Hydrolases"/>
    <property type="match status" value="1"/>
</dbReference>
<proteinExistence type="inferred from homology"/>
<keyword evidence="3" id="KW-0472">Membrane</keyword>
<keyword evidence="2" id="KW-0436">Ligase</keyword>
<feature type="transmembrane region" description="Helical" evidence="3">
    <location>
        <begin position="900"/>
        <end position="921"/>
    </location>
</feature>
<keyword evidence="6" id="KW-1185">Reference proteome</keyword>
<feature type="transmembrane region" description="Helical" evidence="3">
    <location>
        <begin position="1140"/>
        <end position="1161"/>
    </location>
</feature>
<dbReference type="STRING" id="632955.GCA_000829675_02545"/>
<dbReference type="InterPro" id="IPR000873">
    <property type="entry name" value="AMP-dep_synth/lig_dom"/>
</dbReference>
<feature type="transmembrane region" description="Helical" evidence="3">
    <location>
        <begin position="1288"/>
        <end position="1305"/>
    </location>
</feature>
<dbReference type="GO" id="GO:0016747">
    <property type="term" value="F:acyltransferase activity, transferring groups other than amino-acyl groups"/>
    <property type="evidence" value="ECO:0007669"/>
    <property type="project" value="InterPro"/>
</dbReference>
<dbReference type="InterPro" id="IPR029058">
    <property type="entry name" value="AB_hydrolase_fold"/>
</dbReference>
<feature type="transmembrane region" description="Helical" evidence="3">
    <location>
        <begin position="1208"/>
        <end position="1226"/>
    </location>
</feature>
<dbReference type="eggNOG" id="COG0318">
    <property type="taxonomic scope" value="Bacteria"/>
</dbReference>
<protein>
    <recommendedName>
        <fullName evidence="4">Carrier domain-containing protein</fullName>
    </recommendedName>
</protein>
<dbReference type="Pfam" id="PF01757">
    <property type="entry name" value="Acyl_transf_3"/>
    <property type="match status" value="1"/>
</dbReference>
<dbReference type="PROSITE" id="PS00455">
    <property type="entry name" value="AMP_BINDING"/>
    <property type="match status" value="1"/>
</dbReference>
<dbReference type="Gene3D" id="3.30.300.30">
    <property type="match status" value="1"/>
</dbReference>
<feature type="transmembrane region" description="Helical" evidence="3">
    <location>
        <begin position="1105"/>
        <end position="1128"/>
    </location>
</feature>
<feature type="transmembrane region" description="Helical" evidence="3">
    <location>
        <begin position="862"/>
        <end position="880"/>
    </location>
</feature>
<evidence type="ECO:0000259" key="4">
    <source>
        <dbReference type="PROSITE" id="PS50075"/>
    </source>
</evidence>
<dbReference type="InterPro" id="IPR045851">
    <property type="entry name" value="AMP-bd_C_sf"/>
</dbReference>
<gene>
    <name evidence="5" type="ORF">F945_01834</name>
</gene>
<dbReference type="Gene3D" id="3.40.50.1820">
    <property type="entry name" value="alpha/beta hydrolase"/>
    <property type="match status" value="1"/>
</dbReference>
<comment type="caution">
    <text evidence="5">The sequence shown here is derived from an EMBL/GenBank/DDBJ whole genome shotgun (WGS) entry which is preliminary data.</text>
</comment>
<dbReference type="PATRIC" id="fig|421052.3.peg.1790"/>
<dbReference type="PANTHER" id="PTHR43201">
    <property type="entry name" value="ACYL-COA SYNTHETASE"/>
    <property type="match status" value="1"/>
</dbReference>
<dbReference type="InterPro" id="IPR042099">
    <property type="entry name" value="ANL_N_sf"/>
</dbReference>
<dbReference type="PANTHER" id="PTHR43201:SF5">
    <property type="entry name" value="MEDIUM-CHAIN ACYL-COA LIGASE ACSF2, MITOCHONDRIAL"/>
    <property type="match status" value="1"/>
</dbReference>
<dbReference type="SUPFAM" id="SSF47336">
    <property type="entry name" value="ACP-like"/>
    <property type="match status" value="1"/>
</dbReference>
<keyword evidence="3" id="KW-0812">Transmembrane</keyword>
<feature type="transmembrane region" description="Helical" evidence="3">
    <location>
        <begin position="1238"/>
        <end position="1258"/>
    </location>
</feature>
<evidence type="ECO:0000256" key="3">
    <source>
        <dbReference type="SAM" id="Phobius"/>
    </source>
</evidence>
<sequence length="1433" mass="160020">MIAKGHLTHKTKGKILALHGMSSNQTITKLQLNNLGLDEKDFDVVYLDGTIQVTSPDHSLLEMIGLIEGPWYSWLPPKEEWKNLARSELLNKICIAIEHVLDAIDRFGPFDLIYGFSQGGYIANLVNSLANDPLLFNAYKEYKGILVNSQVEFSIPFKSIIYACVGTSESIKDLRRYAGLSVNVEHSKLNQSIYLIGRNDPLKPWSESFVLDDNSPNPTLYYLDGAHEINNIIPEKVKSDLKHILLESRPEIDNPVYSKRFSSRLSTRIVDPMVQVVDVSIDTAGQPKTIIELLKKRPSSSALFRNARCSKGIYTTYGEVLSFISPGGEGDLRRVGVEKGQVVAYLAPQGGTAEGAVSFLTVTTQACAVPLSASMTKTEALIALKQLKVDHIILFEAVNAKGVIDACKAYCESHNCYIHNVSAISPSLPGLFKFKESFENFLDSPELITQADDDCLLLRTSGTTSTPKVVPLKQKDLVINSAILADSIGINEFDITYSIMPLDHMGGISASLLASLSVGAAMTCDGLYNPQLMVEALIHSHPKPTWYSVVPTIQVATLHYLQTHHEKYLDPEGVWSGHNIRLIRSGAAAIKEEDRIELIKTYDCPVLPTYSMSELMPISQPAQTDISWEIKASSVGVPLVASLTIVDPITFKPQPYGVAGEVAISGETVFAGYKDNPDANSNSRFLMQMPNSSEIRTWFLTGDLGTIDAFGHLTLEGRLKELIKKGGEQIAPAEIEDRLTSHPSIDVAICFSVPSETYGEEVGCAIVSNDSQLRADILNGNSSELRTFLIKGGVSIHKLPTIWRIVDRHDIPMTNSKKYKRNSMAEFLGISTITSVENTEISSKDPVKNKNNKTLSLDKPKVDWDTIAGFRFILACYVMFMHFGSNNSWEAFNNLRQFQWHVNSFFILAGFSLAILMPTLIQKKFAFIKARITVMYPLYALAILFAMGNLFISCQPSTFIPDFSWGPLSHSASSYCQGTPWIEGSWFANVLFSLGIHATGLQATPLWGASWFIGFYLWFISMYFQCIIVFPMIYNALYKSRGNVKRILIYTALCLGLNAAILMGFWYGFAADFVGYGLFDAMTGLRTIPSAEQVTLAGHENALALGFYLFAPFWMVYFLLGMCAAFLYDAIKPTEQKRAYLWGYVADTITLIIICVSIAHISQGFFYYGPDVSQVSADAFFMRPEAANSYADPAVTNRIWDEIYSRSFAPLTLLWIFALSTGRGITARILRVDPLSKVLAPTAYACFLFHQMIGQWYYAATRNGEWWNWWDYRKSFYWFSPEPVPVEWYEYFYLVGLVVIFAKLIQPADDLLRNFMSMLLNLFKKPKDKQVVAIDTAEIVLDIATKISGLEVDRELSLNDNGLASLGVVRFISEVEKRLSTQTRHVSLPISDIISAKNLNEVIEIVNKTILNIQKVDPDKAYNIGDNFQRNRM</sequence>
<dbReference type="InterPro" id="IPR005645">
    <property type="entry name" value="FSH-like_dom"/>
</dbReference>
<evidence type="ECO:0000256" key="2">
    <source>
        <dbReference type="ARBA" id="ARBA00022598"/>
    </source>
</evidence>
<feature type="transmembrane region" description="Helical" evidence="3">
    <location>
        <begin position="1047"/>
        <end position="1069"/>
    </location>
</feature>